<organism evidence="2 3">
    <name type="scientific">Mycoplasmopsis alligatoris A21JP2</name>
    <dbReference type="NCBI Taxonomy" id="747682"/>
    <lineage>
        <taxon>Bacteria</taxon>
        <taxon>Bacillati</taxon>
        <taxon>Mycoplasmatota</taxon>
        <taxon>Mycoplasmoidales</taxon>
        <taxon>Metamycoplasmataceae</taxon>
        <taxon>Mycoplasmopsis</taxon>
    </lineage>
</organism>
<sequence>MYESKHGFIYCQRKGINSIAALVYKKIKNQTYFLVRYQPLPEIADKKSDFEPYPCAITGTIEPNQTPLECALKEVFEEASIVVTKNNLVTQNKYIATTQSNETVFNFLLEVDSDTEQSNQNCDNSIFELNSFNKWITLEDLQKIVKNELHHSSLAELLLMYLLNCK</sequence>
<dbReference type="EMBL" id="ADNC01000007">
    <property type="protein sequence ID" value="EFF41691.1"/>
    <property type="molecule type" value="Genomic_DNA"/>
</dbReference>
<comment type="caution">
    <text evidence="2">The sequence shown here is derived from an EMBL/GenBank/DDBJ whole genome shotgun (WGS) entry which is preliminary data.</text>
</comment>
<dbReference type="Proteomes" id="UP000004757">
    <property type="component" value="Unassembled WGS sequence"/>
</dbReference>
<dbReference type="InterPro" id="IPR000086">
    <property type="entry name" value="NUDIX_hydrolase_dom"/>
</dbReference>
<dbReference type="STRING" id="747682.MALL_0550"/>
<keyword evidence="3" id="KW-1185">Reference proteome</keyword>
<dbReference type="GO" id="GO:0016787">
    <property type="term" value="F:hydrolase activity"/>
    <property type="evidence" value="ECO:0007669"/>
    <property type="project" value="UniProtKB-KW"/>
</dbReference>
<feature type="domain" description="Nudix hydrolase" evidence="1">
    <location>
        <begin position="14"/>
        <end position="162"/>
    </location>
</feature>
<name>D4XVM6_9BACT</name>
<protein>
    <submittedName>
        <fullName evidence="2">Hydrolase, NUDIX family</fullName>
    </submittedName>
</protein>
<evidence type="ECO:0000313" key="3">
    <source>
        <dbReference type="Proteomes" id="UP000004757"/>
    </source>
</evidence>
<keyword evidence="2" id="KW-0378">Hydrolase</keyword>
<accession>D4XVM6</accession>
<evidence type="ECO:0000313" key="2">
    <source>
        <dbReference type="EMBL" id="EFF41691.1"/>
    </source>
</evidence>
<dbReference type="Pfam" id="PF00293">
    <property type="entry name" value="NUDIX"/>
    <property type="match status" value="1"/>
</dbReference>
<dbReference type="eggNOG" id="COG0494">
    <property type="taxonomic scope" value="Bacteria"/>
</dbReference>
<evidence type="ECO:0000259" key="1">
    <source>
        <dbReference type="PROSITE" id="PS51462"/>
    </source>
</evidence>
<dbReference type="AlphaFoldDB" id="D4XVM6"/>
<gene>
    <name evidence="2" type="ORF">MALL_0550</name>
</gene>
<dbReference type="SUPFAM" id="SSF55811">
    <property type="entry name" value="Nudix"/>
    <property type="match status" value="1"/>
</dbReference>
<reference evidence="2 3" key="1">
    <citation type="submission" date="2010-03" db="EMBL/GenBank/DDBJ databases">
        <authorList>
            <person name="Glass J.I."/>
            <person name="Benders G.A."/>
            <person name="Durkin A.S."/>
            <person name="Farmerie W.G."/>
            <person name="Hlavinka K."/>
            <person name="Hostetler J."/>
            <person name="Jackson J."/>
            <person name="May M.A."/>
            <person name="Miller R.H."/>
            <person name="Paralanov V."/>
            <person name="Radune D."/>
            <person name="Szczypinski B."/>
            <person name="Brown D.R."/>
        </authorList>
    </citation>
    <scope>NUCLEOTIDE SEQUENCE [LARGE SCALE GENOMIC DNA]</scope>
    <source>
        <strain evidence="2 3">A21JP2</strain>
    </source>
</reference>
<dbReference type="PROSITE" id="PS51462">
    <property type="entry name" value="NUDIX"/>
    <property type="match status" value="1"/>
</dbReference>
<dbReference type="Gene3D" id="3.90.79.10">
    <property type="entry name" value="Nucleoside Triphosphate Pyrophosphohydrolase"/>
    <property type="match status" value="1"/>
</dbReference>
<dbReference type="InterPro" id="IPR015797">
    <property type="entry name" value="NUDIX_hydrolase-like_dom_sf"/>
</dbReference>
<proteinExistence type="predicted"/>